<evidence type="ECO:0000313" key="2">
    <source>
        <dbReference type="Proteomes" id="UP000009138"/>
    </source>
</evidence>
<accession>I1BQK2</accession>
<dbReference type="PANTHER" id="PTHR15967:SF0">
    <property type="entry name" value="E2F-ASSOCIATED PHOSPHOPROTEIN"/>
    <property type="match status" value="1"/>
</dbReference>
<dbReference type="PANTHER" id="PTHR15967">
    <property type="entry name" value="E2F-ASSOCIATED PHOSPHOPROTEIN"/>
    <property type="match status" value="1"/>
</dbReference>
<proteinExistence type="predicted"/>
<dbReference type="AlphaFoldDB" id="I1BQK2"/>
<dbReference type="EMBL" id="CH476733">
    <property type="protein sequence ID" value="EIE78482.1"/>
    <property type="molecule type" value="Genomic_DNA"/>
</dbReference>
<dbReference type="eggNOG" id="KOG3395">
    <property type="taxonomic scope" value="Eukaryota"/>
</dbReference>
<dbReference type="Proteomes" id="UP000009138">
    <property type="component" value="Unassembled WGS sequence"/>
</dbReference>
<keyword evidence="2" id="KW-1185">Reference proteome</keyword>
<protein>
    <submittedName>
        <fullName evidence="1">Uncharacterized protein</fullName>
    </submittedName>
</protein>
<organism evidence="1 2">
    <name type="scientific">Rhizopus delemar (strain RA 99-880 / ATCC MYA-4621 / FGSC 9543 / NRRL 43880)</name>
    <name type="common">Mucormycosis agent</name>
    <name type="synonym">Rhizopus arrhizus var. delemar</name>
    <dbReference type="NCBI Taxonomy" id="246409"/>
    <lineage>
        <taxon>Eukaryota</taxon>
        <taxon>Fungi</taxon>
        <taxon>Fungi incertae sedis</taxon>
        <taxon>Mucoromycota</taxon>
        <taxon>Mucoromycotina</taxon>
        <taxon>Mucoromycetes</taxon>
        <taxon>Mucorales</taxon>
        <taxon>Mucorineae</taxon>
        <taxon>Rhizopodaceae</taxon>
        <taxon>Rhizopus</taxon>
    </lineage>
</organism>
<name>I1BQK2_RHIO9</name>
<dbReference type="RefSeq" id="XP_067513878.1">
    <property type="nucleotide sequence ID" value="XM_067657777.1"/>
</dbReference>
<dbReference type="InParanoid" id="I1BQK2"/>
<dbReference type="STRING" id="246409.I1BQK2"/>
<dbReference type="GeneID" id="93610158"/>
<dbReference type="OrthoDB" id="122464at2759"/>
<dbReference type="InterPro" id="IPR019370">
    <property type="entry name" value="E2F-assoc_phosphoprotein"/>
</dbReference>
<evidence type="ECO:0000313" key="1">
    <source>
        <dbReference type="EMBL" id="EIE78482.1"/>
    </source>
</evidence>
<dbReference type="GO" id="GO:0005634">
    <property type="term" value="C:nucleus"/>
    <property type="evidence" value="ECO:0007669"/>
    <property type="project" value="TreeGrafter"/>
</dbReference>
<dbReference type="VEuPathDB" id="FungiDB:RO3G_03186"/>
<gene>
    <name evidence="1" type="ORF">RO3G_03186</name>
</gene>
<dbReference type="OMA" id="NINEHHR"/>
<reference evidence="1 2" key="1">
    <citation type="journal article" date="2009" name="PLoS Genet.">
        <title>Genomic analysis of the basal lineage fungus Rhizopus oryzae reveals a whole-genome duplication.</title>
        <authorList>
            <person name="Ma L.-J."/>
            <person name="Ibrahim A.S."/>
            <person name="Skory C."/>
            <person name="Grabherr M.G."/>
            <person name="Burger G."/>
            <person name="Butler M."/>
            <person name="Elias M."/>
            <person name="Idnurm A."/>
            <person name="Lang B.F."/>
            <person name="Sone T."/>
            <person name="Abe A."/>
            <person name="Calvo S.E."/>
            <person name="Corrochano L.M."/>
            <person name="Engels R."/>
            <person name="Fu J."/>
            <person name="Hansberg W."/>
            <person name="Kim J.-M."/>
            <person name="Kodira C.D."/>
            <person name="Koehrsen M.J."/>
            <person name="Liu B."/>
            <person name="Miranda-Saavedra D."/>
            <person name="O'Leary S."/>
            <person name="Ortiz-Castellanos L."/>
            <person name="Poulter R."/>
            <person name="Rodriguez-Romero J."/>
            <person name="Ruiz-Herrera J."/>
            <person name="Shen Y.-Q."/>
            <person name="Zeng Q."/>
            <person name="Galagan J."/>
            <person name="Birren B.W."/>
            <person name="Cuomo C.A."/>
            <person name="Wickes B.L."/>
        </authorList>
    </citation>
    <scope>NUCLEOTIDE SEQUENCE [LARGE SCALE GENOMIC DNA]</scope>
    <source>
        <strain evidence="2">RA 99-880 / ATCC MYA-4621 / FGSC 9543 / NRRL 43880</strain>
    </source>
</reference>
<sequence length="115" mass="13601">MIVVNRKVLSNDELLYDPELDDEDEKWVNKQIEGKKKKKGNGVLETKDVRHEAYSNQYRAMFVQNCHVIKKERYQPKDGKEDEYYQKVVCDQCGVHVGMMDQDEVYHFFNVIPTA</sequence>
<dbReference type="Pfam" id="PF10238">
    <property type="entry name" value="Eapp_C"/>
    <property type="match status" value="1"/>
</dbReference>